<accession>A0A409X3V3</accession>
<feature type="compositionally biased region" description="Basic and acidic residues" evidence="1">
    <location>
        <begin position="247"/>
        <end position="259"/>
    </location>
</feature>
<gene>
    <name evidence="3" type="ORF">CVT25_006321</name>
</gene>
<organism evidence="3 4">
    <name type="scientific">Psilocybe cyanescens</name>
    <dbReference type="NCBI Taxonomy" id="93625"/>
    <lineage>
        <taxon>Eukaryota</taxon>
        <taxon>Fungi</taxon>
        <taxon>Dikarya</taxon>
        <taxon>Basidiomycota</taxon>
        <taxon>Agaricomycotina</taxon>
        <taxon>Agaricomycetes</taxon>
        <taxon>Agaricomycetidae</taxon>
        <taxon>Agaricales</taxon>
        <taxon>Agaricineae</taxon>
        <taxon>Strophariaceae</taxon>
        <taxon>Psilocybe</taxon>
    </lineage>
</organism>
<evidence type="ECO:0000313" key="4">
    <source>
        <dbReference type="Proteomes" id="UP000283269"/>
    </source>
</evidence>
<protein>
    <submittedName>
        <fullName evidence="3">Uncharacterized protein</fullName>
    </submittedName>
</protein>
<evidence type="ECO:0000256" key="1">
    <source>
        <dbReference type="SAM" id="MobiDB-lite"/>
    </source>
</evidence>
<keyword evidence="2" id="KW-0472">Membrane</keyword>
<keyword evidence="2" id="KW-1133">Transmembrane helix</keyword>
<reference evidence="3 4" key="1">
    <citation type="journal article" date="2018" name="Evol. Lett.">
        <title>Horizontal gene cluster transfer increased hallucinogenic mushroom diversity.</title>
        <authorList>
            <person name="Reynolds H.T."/>
            <person name="Vijayakumar V."/>
            <person name="Gluck-Thaler E."/>
            <person name="Korotkin H.B."/>
            <person name="Matheny P.B."/>
            <person name="Slot J.C."/>
        </authorList>
    </citation>
    <scope>NUCLEOTIDE SEQUENCE [LARGE SCALE GENOMIC DNA]</scope>
    <source>
        <strain evidence="3 4">2631</strain>
    </source>
</reference>
<dbReference type="AlphaFoldDB" id="A0A409X3V3"/>
<dbReference type="InParanoid" id="A0A409X3V3"/>
<feature type="compositionally biased region" description="Basic residues" evidence="1">
    <location>
        <begin position="260"/>
        <end position="278"/>
    </location>
</feature>
<keyword evidence="2" id="KW-0812">Transmembrane</keyword>
<dbReference type="EMBL" id="NHYD01002715">
    <property type="protein sequence ID" value="PPQ85429.1"/>
    <property type="molecule type" value="Genomic_DNA"/>
</dbReference>
<keyword evidence="4" id="KW-1185">Reference proteome</keyword>
<proteinExistence type="predicted"/>
<feature type="region of interest" description="Disordered" evidence="1">
    <location>
        <begin position="401"/>
        <end position="425"/>
    </location>
</feature>
<comment type="caution">
    <text evidence="3">The sequence shown here is derived from an EMBL/GenBank/DDBJ whole genome shotgun (WGS) entry which is preliminary data.</text>
</comment>
<evidence type="ECO:0000313" key="3">
    <source>
        <dbReference type="EMBL" id="PPQ85429.1"/>
    </source>
</evidence>
<feature type="region of interest" description="Disordered" evidence="1">
    <location>
        <begin position="242"/>
        <end position="299"/>
    </location>
</feature>
<sequence length="513" mass="54673">MSTFTSQHNYIACAGEQARAEAPTDIITSLLPAFESPLLLWDCNGFLPTPTLLSDRMTIPLQYFSWSSSASTPLLSSSASYSSSSSSSPTFSKDSDTGVASAYPGARNLTLPAKPDAPLYASSPSLYENINRQITSLAPTYSKSTPLAPLLVIVIPESTIEEMKQAGLYNDPPNVDSNGIIPVPREAEEIPPDDQKITTSFPSGGEAETNYKNLSNNAGHCVTICSGAGGPVELVYSILNSDGSGEGDTRVETQRDVTRRKSPTATQKGKKHGRRAGPKYRVLGPEPKAKPPKVGPNKKTRIPVIMQGQAVKALPPSTDGLNFHCMAPSAPPSSPVRDEICQQSAFKVGAGINNAKFYNGGLLALIVLGFASASLSKSKLFFGGDDIVERDDDADVEVEGYAEVKGSEEPEEDKDDGAITPRTPAKNVSSTARLCSTKQRMPVDAVIQPLRRRTRDGRAGGAGADRSLILFRSLLALALVYAHDLVLVVAFALAVAVLALLRSRGKRTPELIR</sequence>
<evidence type="ECO:0000256" key="2">
    <source>
        <dbReference type="SAM" id="Phobius"/>
    </source>
</evidence>
<feature type="transmembrane region" description="Helical" evidence="2">
    <location>
        <begin position="474"/>
        <end position="501"/>
    </location>
</feature>
<dbReference type="Proteomes" id="UP000283269">
    <property type="component" value="Unassembled WGS sequence"/>
</dbReference>
<name>A0A409X3V3_PSICY</name>